<gene>
    <name evidence="2" type="ORF">NE663_10225</name>
</gene>
<evidence type="ECO:0000259" key="1">
    <source>
        <dbReference type="Pfam" id="PF00535"/>
    </source>
</evidence>
<keyword evidence="2" id="KW-0808">Transferase</keyword>
<dbReference type="Pfam" id="PF00535">
    <property type="entry name" value="Glycos_transf_2"/>
    <property type="match status" value="1"/>
</dbReference>
<comment type="caution">
    <text evidence="2">The sequence shown here is derived from an EMBL/GenBank/DDBJ whole genome shotgun (WGS) entry which is preliminary data.</text>
</comment>
<organism evidence="2 3">
    <name type="scientific">Massilicoli timonensis</name>
    <dbReference type="NCBI Taxonomy" id="2015901"/>
    <lineage>
        <taxon>Bacteria</taxon>
        <taxon>Bacillati</taxon>
        <taxon>Bacillota</taxon>
        <taxon>Erysipelotrichia</taxon>
        <taxon>Erysipelotrichales</taxon>
        <taxon>Erysipelotrichaceae</taxon>
        <taxon>Massilicoli</taxon>
    </lineage>
</organism>
<name>A0ABT1SN19_9FIRM</name>
<feature type="domain" description="Glycosyltransferase 2-like" evidence="1">
    <location>
        <begin position="6"/>
        <end position="114"/>
    </location>
</feature>
<dbReference type="PANTHER" id="PTHR22916">
    <property type="entry name" value="GLYCOSYLTRANSFERASE"/>
    <property type="match status" value="1"/>
</dbReference>
<proteinExistence type="predicted"/>
<reference evidence="2 3" key="1">
    <citation type="submission" date="2022-06" db="EMBL/GenBank/DDBJ databases">
        <title>Isolation of gut microbiota from human fecal samples.</title>
        <authorList>
            <person name="Pamer E.G."/>
            <person name="Barat B."/>
            <person name="Waligurski E."/>
            <person name="Medina S."/>
            <person name="Paddock L."/>
            <person name="Mostad J."/>
        </authorList>
    </citation>
    <scope>NUCLEOTIDE SEQUENCE [LARGE SCALE GENOMIC DNA]</scope>
    <source>
        <strain evidence="2 3">DFI.6.1</strain>
    </source>
</reference>
<dbReference type="Proteomes" id="UP001524435">
    <property type="component" value="Unassembled WGS sequence"/>
</dbReference>
<dbReference type="SUPFAM" id="SSF53448">
    <property type="entry name" value="Nucleotide-diphospho-sugar transferases"/>
    <property type="match status" value="1"/>
</dbReference>
<dbReference type="PANTHER" id="PTHR22916:SF3">
    <property type="entry name" value="UDP-GLCNAC:BETAGAL BETA-1,3-N-ACETYLGLUCOSAMINYLTRANSFERASE-LIKE PROTEIN 1"/>
    <property type="match status" value="1"/>
</dbReference>
<keyword evidence="3" id="KW-1185">Reference proteome</keyword>
<dbReference type="Gene3D" id="3.90.550.10">
    <property type="entry name" value="Spore Coat Polysaccharide Biosynthesis Protein SpsA, Chain A"/>
    <property type="match status" value="1"/>
</dbReference>
<keyword evidence="2" id="KW-0328">Glycosyltransferase</keyword>
<protein>
    <submittedName>
        <fullName evidence="2">Glycosyltransferase</fullName>
        <ecNumber evidence="2">2.4.-.-</ecNumber>
    </submittedName>
</protein>
<sequence length="336" mass="39411">MKNKTSVVIATYNGEKYILEELNSIKNQTIPPDEVIISDDCSSDQTCEIIENFIEQNKLQHWKLIKNEKNKGFSMNFLEAMYLSNGDYIFLADQDDVWVENKVERFLYFFETLNDPKSIGSELKFIDKYSKEVGKPTKVPNVSFVYDKKVIAVDNSDNIISSFMRGCTMCVSRDTIDFIKKYDLAQYCSNYLLGHDWLIWTIASLLGNCYLYRDALILYRVHDTNSSLGARQRKQLIGELEKRIEGLQKSIAIHCFIMENSQLFKNYSNGFDLKIKKCIRFEKRRLRFLKNGSMIQYIRLLFSIHLYKRYYRSFLKGVKVYLGDLLYFLNGKKGTD</sequence>
<dbReference type="InterPro" id="IPR029044">
    <property type="entry name" value="Nucleotide-diphossugar_trans"/>
</dbReference>
<dbReference type="EMBL" id="JANGCH010000021">
    <property type="protein sequence ID" value="MCQ5122627.1"/>
    <property type="molecule type" value="Genomic_DNA"/>
</dbReference>
<dbReference type="EC" id="2.4.-.-" evidence="2"/>
<evidence type="ECO:0000313" key="3">
    <source>
        <dbReference type="Proteomes" id="UP001524435"/>
    </source>
</evidence>
<accession>A0ABT1SN19</accession>
<dbReference type="InterPro" id="IPR001173">
    <property type="entry name" value="Glyco_trans_2-like"/>
</dbReference>
<dbReference type="GO" id="GO:0016757">
    <property type="term" value="F:glycosyltransferase activity"/>
    <property type="evidence" value="ECO:0007669"/>
    <property type="project" value="UniProtKB-KW"/>
</dbReference>
<evidence type="ECO:0000313" key="2">
    <source>
        <dbReference type="EMBL" id="MCQ5122627.1"/>
    </source>
</evidence>
<dbReference type="RefSeq" id="WP_256198320.1">
    <property type="nucleotide sequence ID" value="NZ_JANGCH010000021.1"/>
</dbReference>